<gene>
    <name evidence="1" type="ORF">KCV03_g16</name>
</gene>
<dbReference type="AlphaFoldDB" id="A0A9P8GSZ0"/>
<dbReference type="EMBL" id="JAHFYH010000001">
    <property type="protein sequence ID" value="KAH0237840.1"/>
    <property type="molecule type" value="Genomic_DNA"/>
</dbReference>
<reference evidence="1" key="2">
    <citation type="submission" date="2021-08" db="EMBL/GenBank/DDBJ databases">
        <authorList>
            <person name="Gostincar C."/>
            <person name="Sun X."/>
            <person name="Song Z."/>
            <person name="Gunde-Cimerman N."/>
        </authorList>
    </citation>
    <scope>NUCLEOTIDE SEQUENCE</scope>
    <source>
        <strain evidence="1">EXF-8016</strain>
    </source>
</reference>
<organism evidence="1 2">
    <name type="scientific">Aureobasidium melanogenum</name>
    <name type="common">Aureobasidium pullulans var. melanogenum</name>
    <dbReference type="NCBI Taxonomy" id="46634"/>
    <lineage>
        <taxon>Eukaryota</taxon>
        <taxon>Fungi</taxon>
        <taxon>Dikarya</taxon>
        <taxon>Ascomycota</taxon>
        <taxon>Pezizomycotina</taxon>
        <taxon>Dothideomycetes</taxon>
        <taxon>Dothideomycetidae</taxon>
        <taxon>Dothideales</taxon>
        <taxon>Saccotheciaceae</taxon>
        <taxon>Aureobasidium</taxon>
    </lineage>
</organism>
<accession>A0A9P8GSZ0</accession>
<protein>
    <submittedName>
        <fullName evidence="1">Uncharacterized protein</fullName>
    </submittedName>
</protein>
<evidence type="ECO:0000313" key="2">
    <source>
        <dbReference type="Proteomes" id="UP000767238"/>
    </source>
</evidence>
<reference evidence="1" key="1">
    <citation type="journal article" date="2021" name="J Fungi (Basel)">
        <title>Virulence traits and population genomics of the black yeast Aureobasidium melanogenum.</title>
        <authorList>
            <person name="Cernosa A."/>
            <person name="Sun X."/>
            <person name="Gostincar C."/>
            <person name="Fang C."/>
            <person name="Gunde-Cimerman N."/>
            <person name="Song Z."/>
        </authorList>
    </citation>
    <scope>NUCLEOTIDE SEQUENCE</scope>
    <source>
        <strain evidence="1">EXF-8016</strain>
    </source>
</reference>
<proteinExistence type="predicted"/>
<name>A0A9P8GSZ0_AURME</name>
<sequence>MAMVATKVRVREFANDSITAVQDDDPGNSHGDDMAVHDSGMLYLSKLPCGPYSLSCAKAPGKRTVATTMSAMSPSRPNLPLMCRVLDIAMLCIGCEKQ</sequence>
<comment type="caution">
    <text evidence="1">The sequence shown here is derived from an EMBL/GenBank/DDBJ whole genome shotgun (WGS) entry which is preliminary data.</text>
</comment>
<evidence type="ECO:0000313" key="1">
    <source>
        <dbReference type="EMBL" id="KAH0237840.1"/>
    </source>
</evidence>
<dbReference type="Proteomes" id="UP000767238">
    <property type="component" value="Unassembled WGS sequence"/>
</dbReference>
<feature type="non-terminal residue" evidence="1">
    <location>
        <position position="98"/>
    </location>
</feature>